<protein>
    <submittedName>
        <fullName evidence="2">Uncharacterized protein</fullName>
    </submittedName>
</protein>
<sequence>MEWLNQNSGAISAVTGILTLMIWVFYAQLLYNGYVRQRRPRIIINRGSGKNLSSLCLISNMSAEAIFVQHIIAVLKTDEGEKQLDLVDYQQSEGEQQHYSSHQGPLDSGEYLHVGSFRSILKHLTAQHGLNADGRSDLPPSGYQTLEIRVVAIYGSEDNPVGARRSFRLDLEGDDDQITPNGLDTQRLSSRRQRHRIRQWMQQL</sequence>
<keyword evidence="1" id="KW-0812">Transmembrane</keyword>
<reference evidence="2 3" key="1">
    <citation type="submission" date="2016-10" db="EMBL/GenBank/DDBJ databases">
        <authorList>
            <person name="de Groot N.N."/>
        </authorList>
    </citation>
    <scope>NUCLEOTIDE SEQUENCE [LARGE SCALE GENOMIC DNA]</scope>
    <source>
        <strain evidence="2 3">BH539</strain>
    </source>
</reference>
<evidence type="ECO:0000313" key="2">
    <source>
        <dbReference type="EMBL" id="SDG00872.1"/>
    </source>
</evidence>
<evidence type="ECO:0000256" key="1">
    <source>
        <dbReference type="SAM" id="Phobius"/>
    </source>
</evidence>
<dbReference type="EMBL" id="FNCI01000003">
    <property type="protein sequence ID" value="SDG00872.1"/>
    <property type="molecule type" value="Genomic_DNA"/>
</dbReference>
<dbReference type="OrthoDB" id="6181469at2"/>
<feature type="transmembrane region" description="Helical" evidence="1">
    <location>
        <begin position="12"/>
        <end position="31"/>
    </location>
</feature>
<dbReference type="RefSeq" id="WP_092524343.1">
    <property type="nucleotide sequence ID" value="NZ_FNCI01000003.1"/>
</dbReference>
<accession>A0A1G7QQV7</accession>
<dbReference type="AlphaFoldDB" id="A0A1G7QQV7"/>
<gene>
    <name evidence="2" type="ORF">SAMN05216571_103396</name>
</gene>
<keyword evidence="1" id="KW-1133">Transmembrane helix</keyword>
<keyword evidence="3" id="KW-1185">Reference proteome</keyword>
<organism evidence="2 3">
    <name type="scientific">Onishia taeanensis</name>
    <dbReference type="NCBI Taxonomy" id="284577"/>
    <lineage>
        <taxon>Bacteria</taxon>
        <taxon>Pseudomonadati</taxon>
        <taxon>Pseudomonadota</taxon>
        <taxon>Gammaproteobacteria</taxon>
        <taxon>Oceanospirillales</taxon>
        <taxon>Halomonadaceae</taxon>
        <taxon>Onishia</taxon>
    </lineage>
</organism>
<dbReference type="Proteomes" id="UP000198641">
    <property type="component" value="Unassembled WGS sequence"/>
</dbReference>
<dbReference type="STRING" id="284577.SAMN05216571_103396"/>
<evidence type="ECO:0000313" key="3">
    <source>
        <dbReference type="Proteomes" id="UP000198641"/>
    </source>
</evidence>
<keyword evidence="1" id="KW-0472">Membrane</keyword>
<name>A0A1G7QQV7_9GAMM</name>
<proteinExistence type="predicted"/>